<name>A0ABU3I7C3_9ACTN</name>
<protein>
    <submittedName>
        <fullName evidence="1">Uncharacterized protein</fullName>
    </submittedName>
</protein>
<dbReference type="Proteomes" id="UP001181313">
    <property type="component" value="Unassembled WGS sequence"/>
</dbReference>
<accession>A0ABU3I7C3</accession>
<proteinExistence type="predicted"/>
<evidence type="ECO:0000313" key="1">
    <source>
        <dbReference type="EMBL" id="MDT3727946.1"/>
    </source>
</evidence>
<reference evidence="1" key="1">
    <citation type="submission" date="2024-05" db="EMBL/GenBank/DDBJ databases">
        <title>30 novel species of actinomycetes from the DSMZ collection.</title>
        <authorList>
            <person name="Nouioui I."/>
        </authorList>
    </citation>
    <scope>NUCLEOTIDE SEQUENCE</scope>
    <source>
        <strain evidence="1">DSM 41972</strain>
    </source>
</reference>
<dbReference type="RefSeq" id="WP_093548002.1">
    <property type="nucleotide sequence ID" value="NZ_JAVSGH010000039.1"/>
</dbReference>
<dbReference type="EMBL" id="JAVSGH010000039">
    <property type="protein sequence ID" value="MDT3727946.1"/>
    <property type="molecule type" value="Genomic_DNA"/>
</dbReference>
<organism evidence="1 2">
    <name type="scientific">Streptomyces althioticus subsp. attaecolombicae</name>
    <dbReference type="NCBI Taxonomy" id="3075534"/>
    <lineage>
        <taxon>Bacteria</taxon>
        <taxon>Bacillati</taxon>
        <taxon>Actinomycetota</taxon>
        <taxon>Actinomycetes</taxon>
        <taxon>Kitasatosporales</taxon>
        <taxon>Streptomycetaceae</taxon>
        <taxon>Streptomyces</taxon>
        <taxon>Streptomyces althioticus group</taxon>
    </lineage>
</organism>
<gene>
    <name evidence="1" type="ORF">ROS62_24940</name>
</gene>
<keyword evidence="2" id="KW-1185">Reference proteome</keyword>
<comment type="caution">
    <text evidence="1">The sequence shown here is derived from an EMBL/GenBank/DDBJ whole genome shotgun (WGS) entry which is preliminary data.</text>
</comment>
<sequence length="219" mass="22598">MSFFSGGATGGVGQDHGWVLLPEACIDDNGPAIVEGYAPKGADPLALARLLTEVANNAAQRGGCASDEPLSAPEALAPAPAARPVRDDTVCGIAGLTFPGPAARERAGTTETVQRDGGPVWSCEVDNHATYAVTQEARLIAGIRSSPGYTEQRRVAGHEVMGADPTHVVADCGGVPTYFAMEVHEGYTAALEEPGAPGLRSLYDNFVDVAGERFGCTTS</sequence>
<evidence type="ECO:0000313" key="2">
    <source>
        <dbReference type="Proteomes" id="UP001181313"/>
    </source>
</evidence>